<dbReference type="InterPro" id="IPR011826">
    <property type="entry name" value="HAcnase/IPMdehydase_lsu_prok"/>
</dbReference>
<dbReference type="Gene3D" id="3.30.499.10">
    <property type="entry name" value="Aconitase, domain 3"/>
    <property type="match status" value="2"/>
</dbReference>
<dbReference type="GO" id="GO:0003861">
    <property type="term" value="F:3-isopropylmalate dehydratase activity"/>
    <property type="evidence" value="ECO:0007669"/>
    <property type="project" value="UniProtKB-EC"/>
</dbReference>
<keyword evidence="5" id="KW-0411">Iron-sulfur</keyword>
<evidence type="ECO:0000256" key="3">
    <source>
        <dbReference type="ARBA" id="ARBA00022723"/>
    </source>
</evidence>
<dbReference type="NCBIfam" id="TIGR01343">
    <property type="entry name" value="hacA_fam"/>
    <property type="match status" value="1"/>
</dbReference>
<reference evidence="8" key="1">
    <citation type="submission" date="2021-07" db="EMBL/GenBank/DDBJ databases">
        <title>Shinella sp. nov., a novel member of the genus Shinella from water.</title>
        <authorList>
            <person name="Deng Y."/>
        </authorList>
    </citation>
    <scope>NUCLEOTIDE SEQUENCE</scope>
    <source>
        <strain evidence="8">CPCC 100929</strain>
    </source>
</reference>
<keyword evidence="6 8" id="KW-0456">Lyase</keyword>
<gene>
    <name evidence="8" type="ORF">GB927_000015</name>
</gene>
<dbReference type="NCBIfam" id="TIGR02086">
    <property type="entry name" value="IPMI_arch"/>
    <property type="match status" value="1"/>
</dbReference>
<feature type="domain" description="Aconitase/3-isopropylmalate dehydratase large subunit alpha/beta/alpha" evidence="7">
    <location>
        <begin position="6"/>
        <end position="281"/>
    </location>
</feature>
<accession>A0ABT1QZQ4</accession>
<comment type="caution">
    <text evidence="8">The sequence shown here is derived from an EMBL/GenBank/DDBJ whole genome shotgun (WGS) entry which is preliminary data.</text>
</comment>
<sequence>MHALAKIIAAHAGRDSVQVGEIVNVEPDLIMLNDRGAARARALLAEMGGDKVFDPERVVVVFDHHYPAIRPQDAEAQKVTRVWTKAQAISKFHAGEGIGHVLFPEKGYARPGSLIFGTDSHTVTNGALGCFSTGLGHSDIASGLALGYNWLRVPEVLRVVLHGELKPWVTAKDIVLKIAQDYGEDAAVYQAVEFTGPLVRSLCMDERLVLTNMVIDFGAKAGYIQPDEITFDYLRSRQVTSGWTVYETDGEADYARTIEIDVTELDSLVALPHDLSNVVTAGEAAHIEVDEAIFGTCTGGRINDFRLAAEIMRGRHVADNCRMMVNPGSADVFQQAMREGLIQIMVEAGAVIGVPGCGPCTGCHQGMMAAGEMGITSASRNFRGRMGSPDSSLIVASPATVAASAIAGHVVSPSEFLVKQ</sequence>
<dbReference type="RefSeq" id="WP_256114422.1">
    <property type="nucleotide sequence ID" value="NZ_WHSB02000001.1"/>
</dbReference>
<dbReference type="InterPro" id="IPR006251">
    <property type="entry name" value="Homoacnase/IPMdehydase_lsu"/>
</dbReference>
<proteinExistence type="predicted"/>
<evidence type="ECO:0000256" key="6">
    <source>
        <dbReference type="ARBA" id="ARBA00023239"/>
    </source>
</evidence>
<comment type="subunit">
    <text evidence="1">Heterodimer of LeuC and LeuD.</text>
</comment>
<dbReference type="PANTHER" id="PTHR43822:SF2">
    <property type="entry name" value="HOMOACONITASE, MITOCHONDRIAL"/>
    <property type="match status" value="1"/>
</dbReference>
<evidence type="ECO:0000313" key="8">
    <source>
        <dbReference type="EMBL" id="MCQ4628394.1"/>
    </source>
</evidence>
<evidence type="ECO:0000256" key="4">
    <source>
        <dbReference type="ARBA" id="ARBA00023004"/>
    </source>
</evidence>
<dbReference type="PRINTS" id="PR00415">
    <property type="entry name" value="ACONITASE"/>
</dbReference>
<protein>
    <submittedName>
        <fullName evidence="8">3-isopropylmalate dehydratase large subunit</fullName>
        <ecNumber evidence="8">4.2.1.33</ecNumber>
    </submittedName>
</protein>
<keyword evidence="4" id="KW-0408">Iron</keyword>
<evidence type="ECO:0000256" key="5">
    <source>
        <dbReference type="ARBA" id="ARBA00023014"/>
    </source>
</evidence>
<dbReference type="PANTHER" id="PTHR43822">
    <property type="entry name" value="HOMOACONITASE, MITOCHONDRIAL-RELATED"/>
    <property type="match status" value="1"/>
</dbReference>
<dbReference type="SUPFAM" id="SSF53732">
    <property type="entry name" value="Aconitase iron-sulfur domain"/>
    <property type="match status" value="1"/>
</dbReference>
<keyword evidence="9" id="KW-1185">Reference proteome</keyword>
<feature type="domain" description="Aconitase/3-isopropylmalate dehydratase large subunit alpha/beta/alpha" evidence="7">
    <location>
        <begin position="284"/>
        <end position="408"/>
    </location>
</feature>
<keyword evidence="2" id="KW-0004">4Fe-4S</keyword>
<dbReference type="InterPro" id="IPR001030">
    <property type="entry name" value="Acoase/IPM_deHydtase_lsu_aba"/>
</dbReference>
<dbReference type="Pfam" id="PF00330">
    <property type="entry name" value="Aconitase"/>
    <property type="match status" value="2"/>
</dbReference>
<dbReference type="InterPro" id="IPR015931">
    <property type="entry name" value="Acnase/IPM_dHydase_lsu_aba_1/3"/>
</dbReference>
<evidence type="ECO:0000313" key="9">
    <source>
        <dbReference type="Proteomes" id="UP000996601"/>
    </source>
</evidence>
<dbReference type="NCBIfam" id="NF001614">
    <property type="entry name" value="PRK00402.1"/>
    <property type="match status" value="1"/>
</dbReference>
<dbReference type="InterPro" id="IPR036008">
    <property type="entry name" value="Aconitase_4Fe-4S_dom"/>
</dbReference>
<keyword evidence="3" id="KW-0479">Metal-binding</keyword>
<name>A0ABT1QZQ4_9HYPH</name>
<evidence type="ECO:0000256" key="1">
    <source>
        <dbReference type="ARBA" id="ARBA00011271"/>
    </source>
</evidence>
<organism evidence="8 9">
    <name type="scientific">Shinella lacus</name>
    <dbReference type="NCBI Taxonomy" id="2654216"/>
    <lineage>
        <taxon>Bacteria</taxon>
        <taxon>Pseudomonadati</taxon>
        <taxon>Pseudomonadota</taxon>
        <taxon>Alphaproteobacteria</taxon>
        <taxon>Hyphomicrobiales</taxon>
        <taxon>Rhizobiaceae</taxon>
        <taxon>Shinella</taxon>
    </lineage>
</organism>
<dbReference type="EC" id="4.2.1.33" evidence="8"/>
<evidence type="ECO:0000256" key="2">
    <source>
        <dbReference type="ARBA" id="ARBA00022485"/>
    </source>
</evidence>
<evidence type="ECO:0000259" key="7">
    <source>
        <dbReference type="Pfam" id="PF00330"/>
    </source>
</evidence>
<dbReference type="EMBL" id="WHSB02000001">
    <property type="protein sequence ID" value="MCQ4628394.1"/>
    <property type="molecule type" value="Genomic_DNA"/>
</dbReference>
<dbReference type="Proteomes" id="UP000996601">
    <property type="component" value="Unassembled WGS sequence"/>
</dbReference>
<dbReference type="InterPro" id="IPR050067">
    <property type="entry name" value="IPM_dehydratase_rel_enz"/>
</dbReference>